<dbReference type="EMBL" id="JACIEF010000003">
    <property type="protein sequence ID" value="MBB4108931.1"/>
    <property type="molecule type" value="Genomic_DNA"/>
</dbReference>
<dbReference type="GO" id="GO:0006508">
    <property type="term" value="P:proteolysis"/>
    <property type="evidence" value="ECO:0007669"/>
    <property type="project" value="UniProtKB-KW"/>
</dbReference>
<evidence type="ECO:0000256" key="1">
    <source>
        <dbReference type="ARBA" id="ARBA00001947"/>
    </source>
</evidence>
<proteinExistence type="predicted"/>
<keyword evidence="5" id="KW-0862">Zinc</keyword>
<dbReference type="PROSITE" id="PS51257">
    <property type="entry name" value="PROKAR_LIPOPROTEIN"/>
    <property type="match status" value="1"/>
</dbReference>
<gene>
    <name evidence="8" type="ORF">GCM10007422_27190</name>
    <name evidence="9" type="ORF">GGQ60_002940</name>
</gene>
<dbReference type="Proteomes" id="UP000642938">
    <property type="component" value="Unassembled WGS sequence"/>
</dbReference>
<reference evidence="11" key="2">
    <citation type="journal article" date="2019" name="Int. J. Syst. Evol. Microbiol.">
        <title>The Global Catalogue of Microorganisms (GCM) 10K type strain sequencing project: providing services to taxonomists for standard genome sequencing and annotation.</title>
        <authorList>
            <consortium name="The Broad Institute Genomics Platform"/>
            <consortium name="The Broad Institute Genome Sequencing Center for Infectious Disease"/>
            <person name="Wu L."/>
            <person name="Ma J."/>
        </authorList>
    </citation>
    <scope>NUCLEOTIDE SEQUENCE [LARGE SCALE GENOMIC DNA]</scope>
    <source>
        <strain evidence="11">CGMCC 1.15287</strain>
    </source>
</reference>
<dbReference type="PANTHER" id="PTHR15910:SF1">
    <property type="entry name" value="ARCHAEMETZINCIN-2"/>
    <property type="match status" value="1"/>
</dbReference>
<evidence type="ECO:0000313" key="11">
    <source>
        <dbReference type="Proteomes" id="UP000642938"/>
    </source>
</evidence>
<keyword evidence="6" id="KW-0482">Metalloprotease</keyword>
<keyword evidence="4 9" id="KW-0378">Hydrolase</keyword>
<evidence type="ECO:0000256" key="4">
    <source>
        <dbReference type="ARBA" id="ARBA00022801"/>
    </source>
</evidence>
<dbReference type="Proteomes" id="UP000532273">
    <property type="component" value="Unassembled WGS sequence"/>
</dbReference>
<reference evidence="8" key="4">
    <citation type="submission" date="2024-05" db="EMBL/GenBank/DDBJ databases">
        <authorList>
            <person name="Sun Q."/>
            <person name="Zhou Y."/>
        </authorList>
    </citation>
    <scope>NUCLEOTIDE SEQUENCE</scope>
    <source>
        <strain evidence="8">CGMCC 1.15287</strain>
    </source>
</reference>
<dbReference type="Pfam" id="PF07998">
    <property type="entry name" value="Peptidase_M54"/>
    <property type="match status" value="1"/>
</dbReference>
<dbReference type="Gene3D" id="3.40.390.10">
    <property type="entry name" value="Collagenase (Catalytic Domain)"/>
    <property type="match status" value="1"/>
</dbReference>
<evidence type="ECO:0000313" key="10">
    <source>
        <dbReference type="Proteomes" id="UP000532273"/>
    </source>
</evidence>
<feature type="chain" id="PRO_5031181969" evidence="7">
    <location>
        <begin position="21"/>
        <end position="293"/>
    </location>
</feature>
<comment type="cofactor">
    <cofactor evidence="1">
        <name>Zn(2+)</name>
        <dbReference type="ChEBI" id="CHEBI:29105"/>
    </cofactor>
</comment>
<comment type="caution">
    <text evidence="9">The sequence shown here is derived from an EMBL/GenBank/DDBJ whole genome shotgun (WGS) entry which is preliminary data.</text>
</comment>
<evidence type="ECO:0000256" key="2">
    <source>
        <dbReference type="ARBA" id="ARBA00022670"/>
    </source>
</evidence>
<keyword evidence="7" id="KW-0732">Signal</keyword>
<evidence type="ECO:0000256" key="3">
    <source>
        <dbReference type="ARBA" id="ARBA00022723"/>
    </source>
</evidence>
<dbReference type="EC" id="3.4.-.-" evidence="9"/>
<dbReference type="PANTHER" id="PTHR15910">
    <property type="entry name" value="ARCHAEMETZINCIN"/>
    <property type="match status" value="1"/>
</dbReference>
<feature type="signal peptide" evidence="7">
    <location>
        <begin position="1"/>
        <end position="20"/>
    </location>
</feature>
<keyword evidence="3" id="KW-0479">Metal-binding</keyword>
<dbReference type="CDD" id="cd11375">
    <property type="entry name" value="Peptidase_M54"/>
    <property type="match status" value="1"/>
</dbReference>
<organism evidence="9 10">
    <name type="scientific">Pedobacter zeae</name>
    <dbReference type="NCBI Taxonomy" id="1737356"/>
    <lineage>
        <taxon>Bacteria</taxon>
        <taxon>Pseudomonadati</taxon>
        <taxon>Bacteroidota</taxon>
        <taxon>Sphingobacteriia</taxon>
        <taxon>Sphingobacteriales</taxon>
        <taxon>Sphingobacteriaceae</taxon>
        <taxon>Pedobacter</taxon>
    </lineage>
</organism>
<protein>
    <submittedName>
        <fullName evidence="9">Archaemetzincin</fullName>
        <ecNumber evidence="9">3.4.-.-</ecNumber>
    </submittedName>
</protein>
<evidence type="ECO:0000256" key="5">
    <source>
        <dbReference type="ARBA" id="ARBA00022833"/>
    </source>
</evidence>
<evidence type="ECO:0000256" key="7">
    <source>
        <dbReference type="SAM" id="SignalP"/>
    </source>
</evidence>
<dbReference type="RefSeq" id="WP_183765487.1">
    <property type="nucleotide sequence ID" value="NZ_BMHZ01000003.1"/>
</dbReference>
<keyword evidence="11" id="KW-1185">Reference proteome</keyword>
<sequence>MMKRAVKSFLFYLSTIISLGACNNGSSYFNAIAKNDVTLEKPQKGDWLFNHQERIQSLTAYQSSSPLTPNRQLNKIYLKPIGEFSALEWEQIKLTREYLEKFFQLNTILQSSVNSNVVPLQARRISQQHEQLLATYLRDTIVAMGRPKDAITILGISEMDLYPNDKWNFVFGMASYGKGLAVNSIYRFHQKPLTNKQFNLSLERLLKTASHEIGHMFGLIHCIEANCLMNGTNSLAETDKSIARLCSKCQRKLNSNLKYDNRKRLKELAAFFSQNKLTKEFKLINADLIVSGY</sequence>
<dbReference type="GO" id="GO:0046872">
    <property type="term" value="F:metal ion binding"/>
    <property type="evidence" value="ECO:0007669"/>
    <property type="project" value="UniProtKB-KW"/>
</dbReference>
<dbReference type="GO" id="GO:0008237">
    <property type="term" value="F:metallopeptidase activity"/>
    <property type="evidence" value="ECO:0007669"/>
    <property type="project" value="UniProtKB-KW"/>
</dbReference>
<reference evidence="8" key="1">
    <citation type="journal article" date="2014" name="Int. J. Syst. Evol. Microbiol.">
        <title>Complete genome of a new Firmicutes species belonging to the dominant human colonic microbiota ('Ruminococcus bicirculans') reveals two chromosomes and a selective capacity to utilize plant glucans.</title>
        <authorList>
            <consortium name="NISC Comparative Sequencing Program"/>
            <person name="Wegmann U."/>
            <person name="Louis P."/>
            <person name="Goesmann A."/>
            <person name="Henrissat B."/>
            <person name="Duncan S.H."/>
            <person name="Flint H.J."/>
        </authorList>
    </citation>
    <scope>NUCLEOTIDE SEQUENCE</scope>
    <source>
        <strain evidence="8">CGMCC 1.15287</strain>
    </source>
</reference>
<name>A0A7W6KDJ7_9SPHI</name>
<dbReference type="SUPFAM" id="SSF55486">
    <property type="entry name" value="Metalloproteases ('zincins'), catalytic domain"/>
    <property type="match status" value="1"/>
</dbReference>
<keyword evidence="2" id="KW-0645">Protease</keyword>
<dbReference type="InterPro" id="IPR024079">
    <property type="entry name" value="MetalloPept_cat_dom_sf"/>
</dbReference>
<dbReference type="EMBL" id="BMHZ01000003">
    <property type="protein sequence ID" value="GGH09191.1"/>
    <property type="molecule type" value="Genomic_DNA"/>
</dbReference>
<reference evidence="9 10" key="3">
    <citation type="submission" date="2020-08" db="EMBL/GenBank/DDBJ databases">
        <title>Genomic Encyclopedia of Type Strains, Phase IV (KMG-IV): sequencing the most valuable type-strain genomes for metagenomic binning, comparative biology and taxonomic classification.</title>
        <authorList>
            <person name="Goeker M."/>
        </authorList>
    </citation>
    <scope>NUCLEOTIDE SEQUENCE [LARGE SCALE GENOMIC DNA]</scope>
    <source>
        <strain evidence="9 10">DSM 100774</strain>
    </source>
</reference>
<evidence type="ECO:0000313" key="9">
    <source>
        <dbReference type="EMBL" id="MBB4108931.1"/>
    </source>
</evidence>
<dbReference type="InterPro" id="IPR012962">
    <property type="entry name" value="Pept_M54_archaemetzincn"/>
</dbReference>
<accession>A0A7W6KDJ7</accession>
<evidence type="ECO:0000256" key="6">
    <source>
        <dbReference type="ARBA" id="ARBA00023049"/>
    </source>
</evidence>
<dbReference type="AlphaFoldDB" id="A0A7W6KDJ7"/>
<evidence type="ECO:0000313" key="8">
    <source>
        <dbReference type="EMBL" id="GGH09191.1"/>
    </source>
</evidence>